<dbReference type="NCBIfam" id="TIGR02578">
    <property type="entry name" value="cas_TM1811_Csm1"/>
    <property type="match status" value="1"/>
</dbReference>
<gene>
    <name evidence="13" type="primary">csm1</name>
    <name evidence="13" type="ordered locus">TREPR_1093</name>
</gene>
<evidence type="ECO:0000256" key="11">
    <source>
        <dbReference type="ARBA" id="ARBA00032922"/>
    </source>
</evidence>
<keyword evidence="10" id="KW-0051">Antiviral defense</keyword>
<dbReference type="InterPro" id="IPR054767">
    <property type="entry name" value="Cas10-Cmr2_palm2"/>
</dbReference>
<dbReference type="InterPro" id="IPR013408">
    <property type="entry name" value="Cas10/Csm1"/>
</dbReference>
<evidence type="ECO:0000256" key="10">
    <source>
        <dbReference type="ARBA" id="ARBA00023118"/>
    </source>
</evidence>
<keyword evidence="5" id="KW-0547">Nucleotide-binding</keyword>
<dbReference type="GO" id="GO:0016740">
    <property type="term" value="F:transferase activity"/>
    <property type="evidence" value="ECO:0007669"/>
    <property type="project" value="UniProtKB-KW"/>
</dbReference>
<evidence type="ECO:0000256" key="2">
    <source>
        <dbReference type="ARBA" id="ARBA00014333"/>
    </source>
</evidence>
<dbReference type="Gene3D" id="3.30.70.270">
    <property type="match status" value="1"/>
</dbReference>
<sequence>MDDIHASYNEVVLAAWLHGVDGLYGDGFLQSLKPYFPADVRPDEVIRLASAYRNPSGYDEGIIAHACGLGCGVPGKTERAPSPFEKPLVHMVSALNIDNRKSVHSYYVPGPMDGSISFSAENQKTGKEPYREIMRGFEKDFQALSGKGWVEFMPALDTLFEHYLWCVPSGTDPLVSFYQYSKSTAAFAGALYRYHQAAGTESLEALSSGKEAGFLFINGDMSGIQRYIFDLKDTKQSAKMLRARSFQVWALSEVIAEYLALCFKGSRESIISSAGGKFLLMVANTQENRNAIPGLRLELERYFAGEFAGKLMFILSDGVSAGDDDLGKGLVQDLLNRIGTDAEWAKQRKMQTFLDAEGPVLESFYSSLLENGECACCGVLPGKLPYGDGGDKKICPNCSDLIALGGKLLRANRVVLKTEKLLPLGSMIAIQQKNESPSGYTINEYKAGSPLMFLPYVAPWMDEKRGILKTFEDIAGCSKGSNKLAMFKADIDNLGLVFSSSLGDRVSFAAYAALSRQLHYFFSAYYARFVNGHPEYSEKIYTVFSGGDDLCVLGAWDAVMRFAGDFRKELEKFTNRNPSVTLSGGIAMANPALPVRNIAEEADAALEMAKGRQTNGGIVKNGICVFGVTVSWEEYDKLLDEGEKFFKYLNEGKLSAGLVYKMIDFANRAKNFRIKGNLRDMVWASNFRYMAARNIPDEKLRNWFLKFGTTENIEKSRIAVSYALYARRHAKEE</sequence>
<dbReference type="GO" id="GO:0005524">
    <property type="term" value="F:ATP binding"/>
    <property type="evidence" value="ECO:0007669"/>
    <property type="project" value="UniProtKB-KW"/>
</dbReference>
<keyword evidence="9" id="KW-0067">ATP-binding</keyword>
<evidence type="ECO:0000256" key="5">
    <source>
        <dbReference type="ARBA" id="ARBA00022741"/>
    </source>
</evidence>
<keyword evidence="7" id="KW-0378">Hydrolase</keyword>
<dbReference type="RefSeq" id="WP_015708978.1">
    <property type="nucleotide sequence ID" value="NC_015578.1"/>
</dbReference>
<dbReference type="GO" id="GO:0004527">
    <property type="term" value="F:exonuclease activity"/>
    <property type="evidence" value="ECO:0007669"/>
    <property type="project" value="UniProtKB-KW"/>
</dbReference>
<dbReference type="AlphaFoldDB" id="F5YHB1"/>
<evidence type="ECO:0000259" key="12">
    <source>
        <dbReference type="PROSITE" id="PS50887"/>
    </source>
</evidence>
<feature type="domain" description="GGDEF" evidence="12">
    <location>
        <begin position="482"/>
        <end position="628"/>
    </location>
</feature>
<dbReference type="EMBL" id="CP001843">
    <property type="protein sequence ID" value="AEF84418.1"/>
    <property type="molecule type" value="Genomic_DNA"/>
</dbReference>
<dbReference type="GO" id="GO:0004519">
    <property type="term" value="F:endonuclease activity"/>
    <property type="evidence" value="ECO:0007669"/>
    <property type="project" value="UniProtKB-KW"/>
</dbReference>
<comment type="similarity">
    <text evidence="1">Belongs to the CRISPR-associated Cas10/Csm1 family.</text>
</comment>
<dbReference type="InterPro" id="IPR041062">
    <property type="entry name" value="Csm1_B"/>
</dbReference>
<dbReference type="GO" id="GO:0051607">
    <property type="term" value="P:defense response to virus"/>
    <property type="evidence" value="ECO:0007669"/>
    <property type="project" value="UniProtKB-KW"/>
</dbReference>
<accession>F5YHB1</accession>
<evidence type="ECO:0000313" key="13">
    <source>
        <dbReference type="EMBL" id="AEF84418.1"/>
    </source>
</evidence>
<dbReference type="Pfam" id="PF22335">
    <property type="entry name" value="Cas10-Cmr2_palm2"/>
    <property type="match status" value="1"/>
</dbReference>
<dbReference type="Proteomes" id="UP000009223">
    <property type="component" value="Chromosome"/>
</dbReference>
<protein>
    <recommendedName>
        <fullName evidence="2">CRISPR system single-strand-specific deoxyribonuclease Cas10/Csm1 (subtype III-A)</fullName>
    </recommendedName>
    <alternativeName>
        <fullName evidence="11">Cyclic oligoadenylate synthase</fullName>
    </alternativeName>
</protein>
<dbReference type="STRING" id="545694.TREPR_1093"/>
<dbReference type="PANTHER" id="PTHR36528">
    <property type="entry name" value="CRISPR SYSTEM SINGLE-STRAND-SPECIFIC DEOXYRIBONUCLEASE CAS10/CSM1 (SUBTYPE III-A)"/>
    <property type="match status" value="1"/>
</dbReference>
<evidence type="ECO:0000256" key="8">
    <source>
        <dbReference type="ARBA" id="ARBA00022839"/>
    </source>
</evidence>
<evidence type="ECO:0000313" key="14">
    <source>
        <dbReference type="Proteomes" id="UP000009223"/>
    </source>
</evidence>
<keyword evidence="14" id="KW-1185">Reference proteome</keyword>
<dbReference type="InterPro" id="IPR000160">
    <property type="entry name" value="GGDEF_dom"/>
</dbReference>
<keyword evidence="8" id="KW-0269">Exonuclease</keyword>
<evidence type="ECO:0000256" key="9">
    <source>
        <dbReference type="ARBA" id="ARBA00022840"/>
    </source>
</evidence>
<name>F5YHB1_TREPZ</name>
<dbReference type="PROSITE" id="PS50887">
    <property type="entry name" value="GGDEF"/>
    <property type="match status" value="1"/>
</dbReference>
<dbReference type="HOGENOM" id="CLU_017487_1_0_12"/>
<reference evidence="14" key="1">
    <citation type="submission" date="2009-12" db="EMBL/GenBank/DDBJ databases">
        <title>Complete sequence of Treponema primitia strain ZAS-2.</title>
        <authorList>
            <person name="Tetu S.G."/>
            <person name="Matson E."/>
            <person name="Ren Q."/>
            <person name="Seshadri R."/>
            <person name="Elbourne L."/>
            <person name="Hassan K.A."/>
            <person name="Durkin A."/>
            <person name="Radune D."/>
            <person name="Mohamoud Y."/>
            <person name="Shay R."/>
            <person name="Jin S."/>
            <person name="Zhang X."/>
            <person name="Lucey K."/>
            <person name="Ballor N.R."/>
            <person name="Ottesen E."/>
            <person name="Rosenthal R."/>
            <person name="Allen A."/>
            <person name="Leadbetter J.R."/>
            <person name="Paulsen I.T."/>
        </authorList>
    </citation>
    <scope>NUCLEOTIDE SEQUENCE [LARGE SCALE GENOMIC DNA]</scope>
    <source>
        <strain evidence="14">ATCC BAA-887 / DSM 12427 / ZAS-2</strain>
    </source>
</reference>
<dbReference type="Pfam" id="PF18211">
    <property type="entry name" value="Csm1_B"/>
    <property type="match status" value="1"/>
</dbReference>
<keyword evidence="6" id="KW-0255">Endonuclease</keyword>
<dbReference type="eggNOG" id="COG1353">
    <property type="taxonomic scope" value="Bacteria"/>
</dbReference>
<evidence type="ECO:0000256" key="1">
    <source>
        <dbReference type="ARBA" id="ARBA00005700"/>
    </source>
</evidence>
<proteinExistence type="inferred from homology"/>
<evidence type="ECO:0000256" key="6">
    <source>
        <dbReference type="ARBA" id="ARBA00022759"/>
    </source>
</evidence>
<organism evidence="13 14">
    <name type="scientific">Treponema primitia (strain ATCC BAA-887 / DSM 12427 / ZAS-2)</name>
    <dbReference type="NCBI Taxonomy" id="545694"/>
    <lineage>
        <taxon>Bacteria</taxon>
        <taxon>Pseudomonadati</taxon>
        <taxon>Spirochaetota</taxon>
        <taxon>Spirochaetia</taxon>
        <taxon>Spirochaetales</taxon>
        <taxon>Treponemataceae</taxon>
        <taxon>Treponema</taxon>
    </lineage>
</organism>
<dbReference type="InterPro" id="IPR052117">
    <property type="entry name" value="Cas10/Csm1_subtype-III-A"/>
</dbReference>
<keyword evidence="4" id="KW-0540">Nuclease</keyword>
<dbReference type="PANTHER" id="PTHR36528:SF1">
    <property type="entry name" value="CRISPR SYSTEM SINGLE-STRAND-SPECIFIC DEOXYRIBONUCLEASE CAS10_CSM1 (SUBTYPE III-A)"/>
    <property type="match status" value="1"/>
</dbReference>
<evidence type="ECO:0000256" key="3">
    <source>
        <dbReference type="ARBA" id="ARBA00022679"/>
    </source>
</evidence>
<reference evidence="13 14" key="2">
    <citation type="journal article" date="2011" name="ISME J.">
        <title>RNA-seq reveals cooperative metabolic interactions between two termite-gut spirochete species in co-culture.</title>
        <authorList>
            <person name="Rosenthal A.Z."/>
            <person name="Matson E.G."/>
            <person name="Eldar A."/>
            <person name="Leadbetter J.R."/>
        </authorList>
    </citation>
    <scope>NUCLEOTIDE SEQUENCE [LARGE SCALE GENOMIC DNA]</scope>
    <source>
        <strain evidence="14">ATCC BAA-887 / DSM 12427 / ZAS-2</strain>
    </source>
</reference>
<dbReference type="KEGG" id="tpi:TREPR_1093"/>
<evidence type="ECO:0000256" key="7">
    <source>
        <dbReference type="ARBA" id="ARBA00022801"/>
    </source>
</evidence>
<evidence type="ECO:0000256" key="4">
    <source>
        <dbReference type="ARBA" id="ARBA00022722"/>
    </source>
</evidence>
<keyword evidence="3" id="KW-0808">Transferase</keyword>
<dbReference type="InterPro" id="IPR043128">
    <property type="entry name" value="Rev_trsase/Diguanyl_cyclase"/>
</dbReference>
<dbReference type="OrthoDB" id="9768769at2"/>